<feature type="region of interest" description="Disordered" evidence="1">
    <location>
        <begin position="50"/>
        <end position="93"/>
    </location>
</feature>
<dbReference type="AlphaFoldDB" id="A0A182FWZ8"/>
<accession>A0A182FWZ8</accession>
<dbReference type="VEuPathDB" id="VectorBase:AALB014181"/>
<evidence type="ECO:0000256" key="1">
    <source>
        <dbReference type="SAM" id="MobiDB-lite"/>
    </source>
</evidence>
<feature type="compositionally biased region" description="Basic and acidic residues" evidence="1">
    <location>
        <begin position="14"/>
        <end position="23"/>
    </location>
</feature>
<reference evidence="2 3" key="1">
    <citation type="journal article" date="2017" name="G3 (Bethesda)">
        <title>The Physical Genome Mapping of Anopheles albimanus Corrected Scaffold Misassemblies and Identified Interarm Rearrangements in Genus Anopheles.</title>
        <authorList>
            <person name="Artemov G.N."/>
            <person name="Peery A.N."/>
            <person name="Jiang X."/>
            <person name="Tu Z."/>
            <person name="Stegniy V.N."/>
            <person name="Sharakhova M.V."/>
            <person name="Sharakhov I.V."/>
        </authorList>
    </citation>
    <scope>NUCLEOTIDE SEQUENCE [LARGE SCALE GENOMIC DNA]</scope>
    <source>
        <strain evidence="2 3">ALBI9_A</strain>
    </source>
</reference>
<dbReference type="Proteomes" id="UP000069272">
    <property type="component" value="Chromosome 2L"/>
</dbReference>
<protein>
    <submittedName>
        <fullName evidence="2">Uncharacterized protein</fullName>
    </submittedName>
</protein>
<sequence>MEREPLAGPIDANEAARRDEGSRKSPRKSPNSNANCLPYAADARTAYMCRSQPHQSASPSELLGLRAKQRSTEENQNSAEGSAIEHQKKVGVW</sequence>
<organism evidence="2 3">
    <name type="scientific">Anopheles albimanus</name>
    <name type="common">New world malaria mosquito</name>
    <dbReference type="NCBI Taxonomy" id="7167"/>
    <lineage>
        <taxon>Eukaryota</taxon>
        <taxon>Metazoa</taxon>
        <taxon>Ecdysozoa</taxon>
        <taxon>Arthropoda</taxon>
        <taxon>Hexapoda</taxon>
        <taxon>Insecta</taxon>
        <taxon>Pterygota</taxon>
        <taxon>Neoptera</taxon>
        <taxon>Endopterygota</taxon>
        <taxon>Diptera</taxon>
        <taxon>Nematocera</taxon>
        <taxon>Culicoidea</taxon>
        <taxon>Culicidae</taxon>
        <taxon>Anophelinae</taxon>
        <taxon>Anopheles</taxon>
    </lineage>
</organism>
<evidence type="ECO:0000313" key="2">
    <source>
        <dbReference type="EnsemblMetazoa" id="AALB014181-PA"/>
    </source>
</evidence>
<reference evidence="2" key="2">
    <citation type="submission" date="2022-08" db="UniProtKB">
        <authorList>
            <consortium name="EnsemblMetazoa"/>
        </authorList>
    </citation>
    <scope>IDENTIFICATION</scope>
    <source>
        <strain evidence="2">STECLA/ALBI9_A</strain>
    </source>
</reference>
<feature type="region of interest" description="Disordered" evidence="1">
    <location>
        <begin position="1"/>
        <end position="36"/>
    </location>
</feature>
<keyword evidence="3" id="KW-1185">Reference proteome</keyword>
<dbReference type="EnsemblMetazoa" id="AALB014181-RA">
    <property type="protein sequence ID" value="AALB014181-PA"/>
    <property type="gene ID" value="AALB014181"/>
</dbReference>
<name>A0A182FWZ8_ANOAL</name>
<feature type="compositionally biased region" description="Basic and acidic residues" evidence="1">
    <location>
        <begin position="83"/>
        <end position="93"/>
    </location>
</feature>
<proteinExistence type="predicted"/>
<evidence type="ECO:0000313" key="3">
    <source>
        <dbReference type="Proteomes" id="UP000069272"/>
    </source>
</evidence>